<evidence type="ECO:0000259" key="1">
    <source>
        <dbReference type="Pfam" id="PF03713"/>
    </source>
</evidence>
<gene>
    <name evidence="2" type="ORF">GCM10011349_13470</name>
</gene>
<comment type="caution">
    <text evidence="2">The sequence shown here is derived from an EMBL/GenBank/DDBJ whole genome shotgun (WGS) entry which is preliminary data.</text>
</comment>
<feature type="domain" description="DUF305" evidence="1">
    <location>
        <begin position="1"/>
        <end position="130"/>
    </location>
</feature>
<dbReference type="InterPro" id="IPR005183">
    <property type="entry name" value="DUF305_CopM-like"/>
</dbReference>
<evidence type="ECO:0000313" key="2">
    <source>
        <dbReference type="EMBL" id="GGN46378.1"/>
    </source>
</evidence>
<dbReference type="Pfam" id="PF03713">
    <property type="entry name" value="DUF305"/>
    <property type="match status" value="1"/>
</dbReference>
<dbReference type="InterPro" id="IPR012347">
    <property type="entry name" value="Ferritin-like"/>
</dbReference>
<keyword evidence="3" id="KW-1185">Reference proteome</keyword>
<evidence type="ECO:0000313" key="3">
    <source>
        <dbReference type="Proteomes" id="UP000605099"/>
    </source>
</evidence>
<reference evidence="3" key="1">
    <citation type="journal article" date="2019" name="Int. J. Syst. Evol. Microbiol.">
        <title>The Global Catalogue of Microorganisms (GCM) 10K type strain sequencing project: providing services to taxonomists for standard genome sequencing and annotation.</title>
        <authorList>
            <consortium name="The Broad Institute Genomics Platform"/>
            <consortium name="The Broad Institute Genome Sequencing Center for Infectious Disease"/>
            <person name="Wu L."/>
            <person name="Ma J."/>
        </authorList>
    </citation>
    <scope>NUCLEOTIDE SEQUENCE [LARGE SCALE GENOMIC DNA]</scope>
    <source>
        <strain evidence="3">CGMCC 1.6784</strain>
    </source>
</reference>
<proteinExistence type="predicted"/>
<dbReference type="EMBL" id="BMLK01000005">
    <property type="protein sequence ID" value="GGN46378.1"/>
    <property type="molecule type" value="Genomic_DNA"/>
</dbReference>
<protein>
    <recommendedName>
        <fullName evidence="1">DUF305 domain-containing protein</fullName>
    </recommendedName>
</protein>
<dbReference type="Gene3D" id="1.20.1260.10">
    <property type="match status" value="1"/>
</dbReference>
<sequence length="162" mass="17831">MMIAHHEGGAALSRIVLRENPSLCIADLARETMRVQEDAVGVLRALEREGPLDVESAFIFLKPIQAMHDATMSVNGANASEIWLRKMIAHHRGAIAMSEVLLKEPAIPRETVNAVRRVRNAQLSDLVVLERALAEPELIDKSDRRDATTTVHVRTCPSKAPG</sequence>
<accession>A0ABQ2JJF1</accession>
<name>A0ABQ2JJF1_9SPHN</name>
<dbReference type="Proteomes" id="UP000605099">
    <property type="component" value="Unassembled WGS sequence"/>
</dbReference>
<organism evidence="2 3">
    <name type="scientific">Novosphingobium indicum</name>
    <dbReference type="NCBI Taxonomy" id="462949"/>
    <lineage>
        <taxon>Bacteria</taxon>
        <taxon>Pseudomonadati</taxon>
        <taxon>Pseudomonadota</taxon>
        <taxon>Alphaproteobacteria</taxon>
        <taxon>Sphingomonadales</taxon>
        <taxon>Sphingomonadaceae</taxon>
        <taxon>Novosphingobium</taxon>
    </lineage>
</organism>